<protein>
    <submittedName>
        <fullName evidence="2">Uncharacterized protein</fullName>
    </submittedName>
</protein>
<dbReference type="EMBL" id="AVOT02116828">
    <property type="protein sequence ID" value="MBW0584055.1"/>
    <property type="molecule type" value="Genomic_DNA"/>
</dbReference>
<feature type="compositionally biased region" description="Polar residues" evidence="1">
    <location>
        <begin position="130"/>
        <end position="140"/>
    </location>
</feature>
<proteinExistence type="predicted"/>
<comment type="caution">
    <text evidence="2">The sequence shown here is derived from an EMBL/GenBank/DDBJ whole genome shotgun (WGS) entry which is preliminary data.</text>
</comment>
<reference evidence="2" key="1">
    <citation type="submission" date="2021-03" db="EMBL/GenBank/DDBJ databases">
        <title>Draft genome sequence of rust myrtle Austropuccinia psidii MF-1, a brazilian biotype.</title>
        <authorList>
            <person name="Quecine M.C."/>
            <person name="Pachon D.M.R."/>
            <person name="Bonatelli M.L."/>
            <person name="Correr F.H."/>
            <person name="Franceschini L.M."/>
            <person name="Leite T.F."/>
            <person name="Margarido G.R.A."/>
            <person name="Almeida C.A."/>
            <person name="Ferrarezi J.A."/>
            <person name="Labate C.A."/>
        </authorList>
    </citation>
    <scope>NUCLEOTIDE SEQUENCE</scope>
    <source>
        <strain evidence="2">MF-1</strain>
    </source>
</reference>
<dbReference type="OrthoDB" id="2506366at2759"/>
<evidence type="ECO:0000313" key="2">
    <source>
        <dbReference type="EMBL" id="MBW0584055.1"/>
    </source>
</evidence>
<dbReference type="Proteomes" id="UP000765509">
    <property type="component" value="Unassembled WGS sequence"/>
</dbReference>
<gene>
    <name evidence="2" type="ORF">O181_123770</name>
</gene>
<feature type="region of interest" description="Disordered" evidence="1">
    <location>
        <begin position="130"/>
        <end position="172"/>
    </location>
</feature>
<feature type="compositionally biased region" description="Polar residues" evidence="1">
    <location>
        <begin position="160"/>
        <end position="172"/>
    </location>
</feature>
<keyword evidence="3" id="KW-1185">Reference proteome</keyword>
<evidence type="ECO:0000313" key="3">
    <source>
        <dbReference type="Proteomes" id="UP000765509"/>
    </source>
</evidence>
<accession>A0A9Q3KLR8</accession>
<dbReference type="AlphaFoldDB" id="A0A9Q3KLR8"/>
<name>A0A9Q3KLR8_9BASI</name>
<organism evidence="2 3">
    <name type="scientific">Austropuccinia psidii MF-1</name>
    <dbReference type="NCBI Taxonomy" id="1389203"/>
    <lineage>
        <taxon>Eukaryota</taxon>
        <taxon>Fungi</taxon>
        <taxon>Dikarya</taxon>
        <taxon>Basidiomycota</taxon>
        <taxon>Pucciniomycotina</taxon>
        <taxon>Pucciniomycetes</taxon>
        <taxon>Pucciniales</taxon>
        <taxon>Sphaerophragmiaceae</taxon>
        <taxon>Austropuccinia</taxon>
    </lineage>
</organism>
<sequence>MKEELDIRTLDMKLSGIGGNSTALFGLAENTHIISPSKIERRIHFFVARGAVHTAIGRPFLEYNGIRLEHSHNQGEILSYKEPDGRRFCIPICSPETKGWNIHPPAEMKLCNASQIEECMINNISHIRQAQELPQENSRTTKNKVPIKPNPENPIKHSKTASSSNYLRISTK</sequence>
<evidence type="ECO:0000256" key="1">
    <source>
        <dbReference type="SAM" id="MobiDB-lite"/>
    </source>
</evidence>